<evidence type="ECO:0000313" key="2">
    <source>
        <dbReference type="EMBL" id="KAK4192852.1"/>
    </source>
</evidence>
<keyword evidence="3" id="KW-1185">Reference proteome</keyword>
<evidence type="ECO:0000313" key="3">
    <source>
        <dbReference type="Proteomes" id="UP001302126"/>
    </source>
</evidence>
<evidence type="ECO:0008006" key="4">
    <source>
        <dbReference type="Google" id="ProtNLM"/>
    </source>
</evidence>
<feature type="signal peptide" evidence="1">
    <location>
        <begin position="1"/>
        <end position="20"/>
    </location>
</feature>
<evidence type="ECO:0000256" key="1">
    <source>
        <dbReference type="SAM" id="SignalP"/>
    </source>
</evidence>
<reference evidence="2" key="2">
    <citation type="submission" date="2023-05" db="EMBL/GenBank/DDBJ databases">
        <authorList>
            <consortium name="Lawrence Berkeley National Laboratory"/>
            <person name="Steindorff A."/>
            <person name="Hensen N."/>
            <person name="Bonometti L."/>
            <person name="Westerberg I."/>
            <person name="Brannstrom I.O."/>
            <person name="Guillou S."/>
            <person name="Cros-Aarteil S."/>
            <person name="Calhoun S."/>
            <person name="Haridas S."/>
            <person name="Kuo A."/>
            <person name="Mondo S."/>
            <person name="Pangilinan J."/>
            <person name="Riley R."/>
            <person name="Labutti K."/>
            <person name="Andreopoulos B."/>
            <person name="Lipzen A."/>
            <person name="Chen C."/>
            <person name="Yanf M."/>
            <person name="Daum C."/>
            <person name="Ng V."/>
            <person name="Clum A."/>
            <person name="Ohm R."/>
            <person name="Martin F."/>
            <person name="Silar P."/>
            <person name="Natvig D."/>
            <person name="Lalanne C."/>
            <person name="Gautier V."/>
            <person name="Ament-Velasquez S.L."/>
            <person name="Kruys A."/>
            <person name="Hutchinson M.I."/>
            <person name="Powell A.J."/>
            <person name="Barry K."/>
            <person name="Miller A.N."/>
            <person name="Grigoriev I.V."/>
            <person name="Debuchy R."/>
            <person name="Gladieux P."/>
            <person name="Thoren M.H."/>
            <person name="Johannesson H."/>
        </authorList>
    </citation>
    <scope>NUCLEOTIDE SEQUENCE</scope>
    <source>
        <strain evidence="2">PSN309</strain>
    </source>
</reference>
<gene>
    <name evidence="2" type="ORF">QBC35DRAFT_204336</name>
</gene>
<dbReference type="AlphaFoldDB" id="A0AAN6X7P7"/>
<name>A0AAN6X7P7_9PEZI</name>
<organism evidence="2 3">
    <name type="scientific">Podospora australis</name>
    <dbReference type="NCBI Taxonomy" id="1536484"/>
    <lineage>
        <taxon>Eukaryota</taxon>
        <taxon>Fungi</taxon>
        <taxon>Dikarya</taxon>
        <taxon>Ascomycota</taxon>
        <taxon>Pezizomycotina</taxon>
        <taxon>Sordariomycetes</taxon>
        <taxon>Sordariomycetidae</taxon>
        <taxon>Sordariales</taxon>
        <taxon>Podosporaceae</taxon>
        <taxon>Podospora</taxon>
    </lineage>
</organism>
<dbReference type="EMBL" id="MU864353">
    <property type="protein sequence ID" value="KAK4192852.1"/>
    <property type="molecule type" value="Genomic_DNA"/>
</dbReference>
<accession>A0AAN6X7P7</accession>
<protein>
    <recommendedName>
        <fullName evidence="4">Secreted protein</fullName>
    </recommendedName>
</protein>
<dbReference type="Proteomes" id="UP001302126">
    <property type="component" value="Unassembled WGS sequence"/>
</dbReference>
<comment type="caution">
    <text evidence="2">The sequence shown here is derived from an EMBL/GenBank/DDBJ whole genome shotgun (WGS) entry which is preliminary data.</text>
</comment>
<proteinExistence type="predicted"/>
<feature type="chain" id="PRO_5042988753" description="Secreted protein" evidence="1">
    <location>
        <begin position="21"/>
        <end position="104"/>
    </location>
</feature>
<keyword evidence="1" id="KW-0732">Signal</keyword>
<sequence>MPSFLGAMVVCALMVRKVAFCKHDQDDASSTSVRALVDWQLFFIVPSVLSDRDMTHSRFQIEEACERSHQVLMNHVGRHLDIPSIGLASTNEETQSVDHQPEVK</sequence>
<reference evidence="2" key="1">
    <citation type="journal article" date="2023" name="Mol. Phylogenet. Evol.">
        <title>Genome-scale phylogeny and comparative genomics of the fungal order Sordariales.</title>
        <authorList>
            <person name="Hensen N."/>
            <person name="Bonometti L."/>
            <person name="Westerberg I."/>
            <person name="Brannstrom I.O."/>
            <person name="Guillou S."/>
            <person name="Cros-Aarteil S."/>
            <person name="Calhoun S."/>
            <person name="Haridas S."/>
            <person name="Kuo A."/>
            <person name="Mondo S."/>
            <person name="Pangilinan J."/>
            <person name="Riley R."/>
            <person name="LaButti K."/>
            <person name="Andreopoulos B."/>
            <person name="Lipzen A."/>
            <person name="Chen C."/>
            <person name="Yan M."/>
            <person name="Daum C."/>
            <person name="Ng V."/>
            <person name="Clum A."/>
            <person name="Steindorff A."/>
            <person name="Ohm R.A."/>
            <person name="Martin F."/>
            <person name="Silar P."/>
            <person name="Natvig D.O."/>
            <person name="Lalanne C."/>
            <person name="Gautier V."/>
            <person name="Ament-Velasquez S.L."/>
            <person name="Kruys A."/>
            <person name="Hutchinson M.I."/>
            <person name="Powell A.J."/>
            <person name="Barry K."/>
            <person name="Miller A.N."/>
            <person name="Grigoriev I.V."/>
            <person name="Debuchy R."/>
            <person name="Gladieux P."/>
            <person name="Hiltunen Thoren M."/>
            <person name="Johannesson H."/>
        </authorList>
    </citation>
    <scope>NUCLEOTIDE SEQUENCE</scope>
    <source>
        <strain evidence="2">PSN309</strain>
    </source>
</reference>